<evidence type="ECO:0000256" key="1">
    <source>
        <dbReference type="SAM" id="MobiDB-lite"/>
    </source>
</evidence>
<dbReference type="Proteomes" id="UP000288168">
    <property type="component" value="Unassembled WGS sequence"/>
</dbReference>
<protein>
    <recommendedName>
        <fullName evidence="2">Heterokaryon incompatibility domain-containing protein</fullName>
    </recommendedName>
</protein>
<evidence type="ECO:0000259" key="2">
    <source>
        <dbReference type="Pfam" id="PF06985"/>
    </source>
</evidence>
<evidence type="ECO:0000313" key="4">
    <source>
        <dbReference type="Proteomes" id="UP000288168"/>
    </source>
</evidence>
<reference evidence="3 4" key="1">
    <citation type="submission" date="2017-06" db="EMBL/GenBank/DDBJ databases">
        <title>Comparative genomic analysis of Ambrosia Fusariam Clade fungi.</title>
        <authorList>
            <person name="Stajich J.E."/>
            <person name="Carrillo J."/>
            <person name="Kijimoto T."/>
            <person name="Eskalen A."/>
            <person name="O'Donnell K."/>
            <person name="Kasson M."/>
        </authorList>
    </citation>
    <scope>NUCLEOTIDE SEQUENCE [LARGE SCALE GENOMIC DNA]</scope>
    <source>
        <strain evidence="3 4">NRRL62584</strain>
    </source>
</reference>
<dbReference type="InterPro" id="IPR010730">
    <property type="entry name" value="HET"/>
</dbReference>
<evidence type="ECO:0000313" key="3">
    <source>
        <dbReference type="EMBL" id="RSL53492.1"/>
    </source>
</evidence>
<comment type="caution">
    <text evidence="3">The sequence shown here is derived from an EMBL/GenBank/DDBJ whole genome shotgun (WGS) entry which is preliminary data.</text>
</comment>
<sequence length="452" mass="51911">MKEHLKQMGLIYRNASFTIIAAAGQDPSYGLPGVSLQPRHRQPAIKIGSSMLFGFVAPGIDISKSRWNERAWTFQEATLSPRRLVFTDSQVYFQCCEEQFVESLTGSLPFDSMLLTTSPFPFSSDKPEEDEEEDEDDGDYFYKELEPSTVEMIKHVNGFVGRDLTNQKDAYDAFRGIRKHFRLREPPLQFFMGIPIVQPAAEGIQEPSTEPHLQTTIPPISAMGDEDEDEDEYKGEDEFPDIEDGTQNEQSALKALTMSLCWHIGLTNNQVFSNLPHRPGDPTRRQKFPSWTWLGWKYDRPTGVYRVMHDPLSTDVDVDFDGSIRVKRYHLHEIQVKFDDDTLCTVSDSNLTEICDKSDDCSVVSLGILGWLFEREGFTHLVLASSYVPGKTDRQVWPVQLHALRLTKLTEPDTYERVAHYEEDCDRGYRRHSNNTARIGYYSLRQARIWLK</sequence>
<dbReference type="PANTHER" id="PTHR33112">
    <property type="entry name" value="DOMAIN PROTEIN, PUTATIVE-RELATED"/>
    <property type="match status" value="1"/>
</dbReference>
<feature type="domain" description="Heterokaryon incompatibility" evidence="2">
    <location>
        <begin position="3"/>
        <end position="76"/>
    </location>
</feature>
<feature type="compositionally biased region" description="Polar residues" evidence="1">
    <location>
        <begin position="208"/>
        <end position="218"/>
    </location>
</feature>
<dbReference type="OrthoDB" id="5428863at2759"/>
<feature type="region of interest" description="Disordered" evidence="1">
    <location>
        <begin position="208"/>
        <end position="244"/>
    </location>
</feature>
<dbReference type="EMBL" id="NKCI01000122">
    <property type="protein sequence ID" value="RSL53492.1"/>
    <property type="molecule type" value="Genomic_DNA"/>
</dbReference>
<dbReference type="STRING" id="1325734.A0A428PKA9"/>
<dbReference type="AlphaFoldDB" id="A0A428PKA9"/>
<name>A0A428PKA9_9HYPO</name>
<proteinExistence type="predicted"/>
<feature type="compositionally biased region" description="Acidic residues" evidence="1">
    <location>
        <begin position="224"/>
        <end position="244"/>
    </location>
</feature>
<dbReference type="Pfam" id="PF06985">
    <property type="entry name" value="HET"/>
    <property type="match status" value="1"/>
</dbReference>
<gene>
    <name evidence="3" type="ORF">CEP54_010373</name>
</gene>
<keyword evidence="4" id="KW-1185">Reference proteome</keyword>
<accession>A0A428PKA9</accession>
<dbReference type="PANTHER" id="PTHR33112:SF1">
    <property type="entry name" value="HETEROKARYON INCOMPATIBILITY DOMAIN-CONTAINING PROTEIN"/>
    <property type="match status" value="1"/>
</dbReference>
<organism evidence="3 4">
    <name type="scientific">Fusarium duplospermum</name>
    <dbReference type="NCBI Taxonomy" id="1325734"/>
    <lineage>
        <taxon>Eukaryota</taxon>
        <taxon>Fungi</taxon>
        <taxon>Dikarya</taxon>
        <taxon>Ascomycota</taxon>
        <taxon>Pezizomycotina</taxon>
        <taxon>Sordariomycetes</taxon>
        <taxon>Hypocreomycetidae</taxon>
        <taxon>Hypocreales</taxon>
        <taxon>Nectriaceae</taxon>
        <taxon>Fusarium</taxon>
        <taxon>Fusarium solani species complex</taxon>
    </lineage>
</organism>